<comment type="caution">
    <text evidence="1">The sequence shown here is derived from an EMBL/GenBank/DDBJ whole genome shotgun (WGS) entry which is preliminary data.</text>
</comment>
<name>A0ABQ0QHC5_9PROT</name>
<reference evidence="1" key="1">
    <citation type="submission" date="2013-04" db="EMBL/GenBank/DDBJ databases">
        <title>The genome sequencing project of 58 acetic acid bacteria.</title>
        <authorList>
            <person name="Okamoto-Kainuma A."/>
            <person name="Ishikawa M."/>
            <person name="Umino S."/>
            <person name="Koizumi Y."/>
            <person name="Shiwa Y."/>
            <person name="Yoshikawa H."/>
            <person name="Matsutani M."/>
            <person name="Matsushita K."/>
        </authorList>
    </citation>
    <scope>NUCLEOTIDE SEQUENCE</scope>
    <source>
        <strain evidence="1">NBRC 106556</strain>
    </source>
</reference>
<evidence type="ECO:0000313" key="2">
    <source>
        <dbReference type="Proteomes" id="UP001062443"/>
    </source>
</evidence>
<evidence type="ECO:0000313" key="1">
    <source>
        <dbReference type="EMBL" id="GBR44797.1"/>
    </source>
</evidence>
<proteinExistence type="predicted"/>
<gene>
    <name evidence="1" type="ORF">AA106556_0544</name>
</gene>
<dbReference type="Proteomes" id="UP001062443">
    <property type="component" value="Unassembled WGS sequence"/>
</dbReference>
<protein>
    <submittedName>
        <fullName evidence="1">Uncharacterized protein</fullName>
    </submittedName>
</protein>
<organism evidence="1 2">
    <name type="scientific">Neokomagataea tanensis NBRC 106556</name>
    <dbReference type="NCBI Taxonomy" id="1223519"/>
    <lineage>
        <taxon>Bacteria</taxon>
        <taxon>Pseudomonadati</taxon>
        <taxon>Pseudomonadota</taxon>
        <taxon>Alphaproteobacteria</taxon>
        <taxon>Acetobacterales</taxon>
        <taxon>Acetobacteraceae</taxon>
        <taxon>Neokomagataea</taxon>
    </lineage>
</organism>
<dbReference type="EMBL" id="BAQB01000005">
    <property type="protein sequence ID" value="GBR44797.1"/>
    <property type="molecule type" value="Genomic_DNA"/>
</dbReference>
<sequence length="67" mass="7209">MEGGGLYGIGGDEQVWGGALEFNRCATYMIACCDEYEVLCMLSMCPFSRFMGITDGGVGTAAENDFF</sequence>
<accession>A0ABQ0QHC5</accession>
<keyword evidence="2" id="KW-1185">Reference proteome</keyword>